<dbReference type="InterPro" id="IPR023416">
    <property type="entry name" value="Transthyretin/HIU_hydrolase_d"/>
</dbReference>
<dbReference type="GO" id="GO:0016787">
    <property type="term" value="F:hydrolase activity"/>
    <property type="evidence" value="ECO:0007669"/>
    <property type="project" value="UniProtKB-KW"/>
</dbReference>
<dbReference type="PANTHER" id="PTHR10395:SF7">
    <property type="entry name" value="5-HYDROXYISOURATE HYDROLASE"/>
    <property type="match status" value="1"/>
</dbReference>
<evidence type="ECO:0000313" key="2">
    <source>
        <dbReference type="EMBL" id="GAA4197049.1"/>
    </source>
</evidence>
<reference evidence="3" key="1">
    <citation type="journal article" date="2019" name="Int. J. Syst. Evol. Microbiol.">
        <title>The Global Catalogue of Microorganisms (GCM) 10K type strain sequencing project: providing services to taxonomists for standard genome sequencing and annotation.</title>
        <authorList>
            <consortium name="The Broad Institute Genomics Platform"/>
            <consortium name="The Broad Institute Genome Sequencing Center for Infectious Disease"/>
            <person name="Wu L."/>
            <person name="Ma J."/>
        </authorList>
    </citation>
    <scope>NUCLEOTIDE SEQUENCE [LARGE SCALE GENOMIC DNA]</scope>
    <source>
        <strain evidence="3">JCM 17388</strain>
    </source>
</reference>
<dbReference type="PANTHER" id="PTHR10395">
    <property type="entry name" value="URICASE AND TRANSTHYRETIN-RELATED"/>
    <property type="match status" value="1"/>
</dbReference>
<keyword evidence="2" id="KW-0378">Hydrolase</keyword>
<dbReference type="Proteomes" id="UP001501251">
    <property type="component" value="Unassembled WGS sequence"/>
</dbReference>
<keyword evidence="3" id="KW-1185">Reference proteome</keyword>
<dbReference type="Gene3D" id="2.60.40.180">
    <property type="entry name" value="Transthyretin/hydroxyisourate hydrolase domain"/>
    <property type="match status" value="1"/>
</dbReference>
<accession>A0ABP8B4G9</accession>
<comment type="caution">
    <text evidence="2">The sequence shown here is derived from an EMBL/GenBank/DDBJ whole genome shotgun (WGS) entry which is preliminary data.</text>
</comment>
<dbReference type="EMBL" id="BAABAQ010000008">
    <property type="protein sequence ID" value="GAA4197049.1"/>
    <property type="molecule type" value="Genomic_DNA"/>
</dbReference>
<gene>
    <name evidence="2" type="primary">uraH_2</name>
    <name evidence="2" type="ORF">GCM10022252_45400</name>
</gene>
<protein>
    <submittedName>
        <fullName evidence="2">Hydroxyisourate hydrolase</fullName>
    </submittedName>
</protein>
<dbReference type="SUPFAM" id="SSF49472">
    <property type="entry name" value="Transthyretin (synonym: prealbumin)"/>
    <property type="match status" value="1"/>
</dbReference>
<evidence type="ECO:0000259" key="1">
    <source>
        <dbReference type="Pfam" id="PF00576"/>
    </source>
</evidence>
<dbReference type="RefSeq" id="WP_329087242.1">
    <property type="nucleotide sequence ID" value="NZ_BAABAQ010000008.1"/>
</dbReference>
<feature type="domain" description="Transthyretin/hydroxyisourate hydrolase" evidence="1">
    <location>
        <begin position="7"/>
        <end position="109"/>
    </location>
</feature>
<dbReference type="InterPro" id="IPR036817">
    <property type="entry name" value="Transthyretin/HIU_hydrolase_sf"/>
</dbReference>
<sequence>MGIAVQAQDTVYGRGAASLHVRLEHTDDGRWTLDAEAQTDHDGAVNQWCDRKLDRGMYRIVFGTDPYFVGLGLRAAYPEIVVTFRVLDETAVGNILVLLSPHSFSAYFGSLS</sequence>
<organism evidence="2 3">
    <name type="scientific">Streptosporangium oxazolinicum</name>
    <dbReference type="NCBI Taxonomy" id="909287"/>
    <lineage>
        <taxon>Bacteria</taxon>
        <taxon>Bacillati</taxon>
        <taxon>Actinomycetota</taxon>
        <taxon>Actinomycetes</taxon>
        <taxon>Streptosporangiales</taxon>
        <taxon>Streptosporangiaceae</taxon>
        <taxon>Streptosporangium</taxon>
    </lineage>
</organism>
<name>A0ABP8B4G9_9ACTN</name>
<proteinExistence type="predicted"/>
<evidence type="ECO:0000313" key="3">
    <source>
        <dbReference type="Proteomes" id="UP001501251"/>
    </source>
</evidence>
<dbReference type="Pfam" id="PF00576">
    <property type="entry name" value="Transthyretin"/>
    <property type="match status" value="1"/>
</dbReference>